<dbReference type="EMBL" id="BAAAEU010000001">
    <property type="protein sequence ID" value="GAA0705914.1"/>
    <property type="molecule type" value="Genomic_DNA"/>
</dbReference>
<reference evidence="2" key="1">
    <citation type="journal article" date="2019" name="Int. J. Syst. Evol. Microbiol.">
        <title>The Global Catalogue of Microorganisms (GCM) 10K type strain sequencing project: providing services to taxonomists for standard genome sequencing and annotation.</title>
        <authorList>
            <consortium name="The Broad Institute Genomics Platform"/>
            <consortium name="The Broad Institute Genome Sequencing Center for Infectious Disease"/>
            <person name="Wu L."/>
            <person name="Ma J."/>
        </authorList>
    </citation>
    <scope>NUCLEOTIDE SEQUENCE [LARGE SCALE GENOMIC DNA]</scope>
    <source>
        <strain evidence="2">JCM 15421</strain>
    </source>
</reference>
<evidence type="ECO:0000313" key="2">
    <source>
        <dbReference type="Proteomes" id="UP001501523"/>
    </source>
</evidence>
<gene>
    <name evidence="1" type="ORF">GCM10009105_03770</name>
</gene>
<accession>A0ABP3TIL2</accession>
<dbReference type="Proteomes" id="UP001501523">
    <property type="component" value="Unassembled WGS sequence"/>
</dbReference>
<protein>
    <submittedName>
        <fullName evidence="1">DUF1501 domain-containing protein</fullName>
    </submittedName>
</protein>
<comment type="caution">
    <text evidence="1">The sequence shown here is derived from an EMBL/GenBank/DDBJ whole genome shotgun (WGS) entry which is preliminary data.</text>
</comment>
<organism evidence="1 2">
    <name type="scientific">Dokdonella soli</name>
    <dbReference type="NCBI Taxonomy" id="529810"/>
    <lineage>
        <taxon>Bacteria</taxon>
        <taxon>Pseudomonadati</taxon>
        <taxon>Pseudomonadota</taxon>
        <taxon>Gammaproteobacteria</taxon>
        <taxon>Lysobacterales</taxon>
        <taxon>Rhodanobacteraceae</taxon>
        <taxon>Dokdonella</taxon>
    </lineage>
</organism>
<dbReference type="PANTHER" id="PTHR43737">
    <property type="entry name" value="BLL7424 PROTEIN"/>
    <property type="match status" value="1"/>
</dbReference>
<dbReference type="RefSeq" id="WP_343786560.1">
    <property type="nucleotide sequence ID" value="NZ_BAAAEU010000001.1"/>
</dbReference>
<dbReference type="Pfam" id="PF07394">
    <property type="entry name" value="DUF1501"/>
    <property type="match status" value="1"/>
</dbReference>
<dbReference type="PANTHER" id="PTHR43737:SF1">
    <property type="entry name" value="DUF1501 DOMAIN-CONTAINING PROTEIN"/>
    <property type="match status" value="1"/>
</dbReference>
<sequence>MRPDRRKFIHDSLCAALGGVSAFSALGSLQLVQAATRAGYYAFNDYKALVCVFLYGGNDSFNTVVPMSGPARTAYQNVRPGLALPSAQLRALNAPTNGAGSPGDGSTYGLHQGMPELATLFNAGHAAVVANVGTLVGPVTKDQYQNGLPALPPQLFSHADQSSYWQSSPPSNTPLSGWGGRVADLVASANPPGLPILTGLNGMDAFVRGQDVNGYVMNATSASTLNYPYDPAGSGIQAAFDSLRTAGTQANALERTYAATLKHSIDTASIISAALAPPTPTFASFFPTPTGYDIDSQLQTVARLIWAAYNNVAGYSGLKRQVFFVTTGGYDTHNDELAQHQGLLPLLSRSLAGFYNALASVGLANTTTAFTASDFGRSLSPNNGGTDHGWGSHQFVVGGAVNGGKFYGDNLSGTGSAQMPSLLNSASNPNDSGYGQIIPTTSVDQYSATLANWFGLSGSDITLLFPNLANFSARNLGFV</sequence>
<dbReference type="InterPro" id="IPR010869">
    <property type="entry name" value="DUF1501"/>
</dbReference>
<keyword evidence="2" id="KW-1185">Reference proteome</keyword>
<proteinExistence type="predicted"/>
<name>A0ABP3TIL2_9GAMM</name>
<evidence type="ECO:0000313" key="1">
    <source>
        <dbReference type="EMBL" id="GAA0705914.1"/>
    </source>
</evidence>